<sequence>MKKKLLLNETIKQEKVFELIGILTIYIAIYFAVVISVATSFFETFELHNLNAFFNFNQGAIYLTIHDLIALPIYFLMIYLMHKKSLFKVSQFVKTKNKTIALCLLLGISMGTWVMSFLQIPLIKNSYPQFDELFDFLITGNVIFIILFIALHSVYKEIFFRGMVFNQLRSVLSLPLAIFVNGLIYGYLFFYWDIMLTIYGMLGAIIFNLVYIWYESIWATIAIEFSLFTSYFIFREMNYEFSWISISLNVISSIVLIGTMYILWKQRKTVIAKNQVKGETVLHL</sequence>
<dbReference type="OrthoDB" id="4177129at2"/>
<dbReference type="GO" id="GO:0008237">
    <property type="term" value="F:metallopeptidase activity"/>
    <property type="evidence" value="ECO:0007669"/>
    <property type="project" value="UniProtKB-KW"/>
</dbReference>
<dbReference type="InterPro" id="IPR003675">
    <property type="entry name" value="Rce1/LyrA-like_dom"/>
</dbReference>
<keyword evidence="1" id="KW-1133">Transmembrane helix</keyword>
<keyword evidence="1" id="KW-0472">Membrane</keyword>
<comment type="caution">
    <text evidence="3">The sequence shown here is derived from an EMBL/GenBank/DDBJ whole genome shotgun (WGS) entry which is preliminary data.</text>
</comment>
<keyword evidence="1" id="KW-0812">Transmembrane</keyword>
<keyword evidence="3" id="KW-0378">Hydrolase</keyword>
<organism evidence="3 4">
    <name type="scientific">Chengkuizengella marina</name>
    <dbReference type="NCBI Taxonomy" id="2507566"/>
    <lineage>
        <taxon>Bacteria</taxon>
        <taxon>Bacillati</taxon>
        <taxon>Bacillota</taxon>
        <taxon>Bacilli</taxon>
        <taxon>Bacillales</taxon>
        <taxon>Paenibacillaceae</taxon>
        <taxon>Chengkuizengella</taxon>
    </lineage>
</organism>
<feature type="transmembrane region" description="Helical" evidence="1">
    <location>
        <begin position="100"/>
        <end position="122"/>
    </location>
</feature>
<evidence type="ECO:0000256" key="1">
    <source>
        <dbReference type="SAM" id="Phobius"/>
    </source>
</evidence>
<dbReference type="Proteomes" id="UP000448943">
    <property type="component" value="Unassembled WGS sequence"/>
</dbReference>
<dbReference type="RefSeq" id="WP_160648026.1">
    <property type="nucleotide sequence ID" value="NZ_SIJB01000066.1"/>
</dbReference>
<dbReference type="GO" id="GO:0006508">
    <property type="term" value="P:proteolysis"/>
    <property type="evidence" value="ECO:0007669"/>
    <property type="project" value="UniProtKB-KW"/>
</dbReference>
<protein>
    <submittedName>
        <fullName evidence="3">CPBP family intramembrane metalloprotease</fullName>
    </submittedName>
</protein>
<keyword evidence="4" id="KW-1185">Reference proteome</keyword>
<dbReference type="Pfam" id="PF02517">
    <property type="entry name" value="Rce1-like"/>
    <property type="match status" value="1"/>
</dbReference>
<reference evidence="3 4" key="1">
    <citation type="submission" date="2019-01" db="EMBL/GenBank/DDBJ databases">
        <title>Chengkuizengella sp. nov., isolated from deep-sea sediment of East Pacific Ocean.</title>
        <authorList>
            <person name="Yang J."/>
            <person name="Lai Q."/>
            <person name="Shao Z."/>
        </authorList>
    </citation>
    <scope>NUCLEOTIDE SEQUENCE [LARGE SCALE GENOMIC DNA]</scope>
    <source>
        <strain evidence="3 4">YPA3-1-1</strain>
    </source>
</reference>
<keyword evidence="3" id="KW-0482">Metalloprotease</keyword>
<accession>A0A6N9Q9E4</accession>
<evidence type="ECO:0000313" key="4">
    <source>
        <dbReference type="Proteomes" id="UP000448943"/>
    </source>
</evidence>
<dbReference type="GO" id="GO:0004175">
    <property type="term" value="F:endopeptidase activity"/>
    <property type="evidence" value="ECO:0007669"/>
    <property type="project" value="UniProtKB-ARBA"/>
</dbReference>
<feature type="transmembrane region" description="Helical" evidence="1">
    <location>
        <begin position="20"/>
        <end position="41"/>
    </location>
</feature>
<dbReference type="EMBL" id="SIJB01000066">
    <property type="protein sequence ID" value="NBI31204.1"/>
    <property type="molecule type" value="Genomic_DNA"/>
</dbReference>
<dbReference type="GO" id="GO:0080120">
    <property type="term" value="P:CAAX-box protein maturation"/>
    <property type="evidence" value="ECO:0007669"/>
    <property type="project" value="UniProtKB-ARBA"/>
</dbReference>
<gene>
    <name evidence="3" type="ORF">ERL59_19925</name>
</gene>
<evidence type="ECO:0000313" key="3">
    <source>
        <dbReference type="EMBL" id="NBI31204.1"/>
    </source>
</evidence>
<feature type="domain" description="CAAX prenyl protease 2/Lysostaphin resistance protein A-like" evidence="2">
    <location>
        <begin position="141"/>
        <end position="223"/>
    </location>
</feature>
<keyword evidence="3" id="KW-0645">Protease</keyword>
<feature type="transmembrane region" description="Helical" evidence="1">
    <location>
        <begin position="246"/>
        <end position="264"/>
    </location>
</feature>
<feature type="transmembrane region" description="Helical" evidence="1">
    <location>
        <begin position="134"/>
        <end position="155"/>
    </location>
</feature>
<feature type="transmembrane region" description="Helical" evidence="1">
    <location>
        <begin position="194"/>
        <end position="212"/>
    </location>
</feature>
<name>A0A6N9Q9E4_9BACL</name>
<feature type="transmembrane region" description="Helical" evidence="1">
    <location>
        <begin position="61"/>
        <end position="80"/>
    </location>
</feature>
<feature type="transmembrane region" description="Helical" evidence="1">
    <location>
        <begin position="217"/>
        <end position="234"/>
    </location>
</feature>
<dbReference type="AlphaFoldDB" id="A0A6N9Q9E4"/>
<feature type="transmembrane region" description="Helical" evidence="1">
    <location>
        <begin position="167"/>
        <end position="188"/>
    </location>
</feature>
<evidence type="ECO:0000259" key="2">
    <source>
        <dbReference type="Pfam" id="PF02517"/>
    </source>
</evidence>
<proteinExistence type="predicted"/>